<keyword evidence="1" id="KW-1133">Transmembrane helix</keyword>
<dbReference type="eggNOG" id="ENOG5030I6A">
    <property type="taxonomic scope" value="Bacteria"/>
</dbReference>
<proteinExistence type="predicted"/>
<dbReference type="AlphaFoldDB" id="A8G653"/>
<dbReference type="Gene3D" id="2.60.120.620">
    <property type="entry name" value="q2cbj1_9rhob like domain"/>
    <property type="match status" value="1"/>
</dbReference>
<keyword evidence="1" id="KW-0472">Membrane</keyword>
<dbReference type="RefSeq" id="WP_012008132.1">
    <property type="nucleotide sequence ID" value="NC_009840.1"/>
</dbReference>
<evidence type="ECO:0000313" key="2">
    <source>
        <dbReference type="EMBL" id="ABV51084.1"/>
    </source>
</evidence>
<dbReference type="OrthoDB" id="467001at2"/>
<sequence length="284" mass="33532">MFNKLRLGNYNHRKLASIIFLILVFPKYLYRFFIWKKKYNLRNINSSFKRKFKKDGYVLLPKSFINSENILKECDEIIKKFKSLENRKKKKKSHLIQVLEPKSILENSSIISFVSNKYILDIVSSYLGHIPCLTHVNIWYSPNISSKCAEGSQLWHLDHESFKQVKVFLYLNDIDENNGATEIFNKKYTKIMQKKLSYSLLKKKHSNEGLDNNLCFKLSAKRGGIAVMDTSSCFHRGSYGFNKSRFILSVQYLPINAYSYNKFNEYTFLSKSYHLKDKKELIFN</sequence>
<reference evidence="2 3" key="1">
    <citation type="journal article" date="2007" name="PLoS Genet.">
        <title>Patterns and implications of gene gain and loss in the evolution of Prochlorococcus.</title>
        <authorList>
            <person name="Kettler G.C."/>
            <person name="Martiny A.C."/>
            <person name="Huang K."/>
            <person name="Zucker J."/>
            <person name="Coleman M.L."/>
            <person name="Rodrigue S."/>
            <person name="Chen F."/>
            <person name="Lapidus A."/>
            <person name="Ferriera S."/>
            <person name="Johnson J."/>
            <person name="Steglich C."/>
            <person name="Church G.M."/>
            <person name="Richardson P."/>
            <person name="Chisholm S.W."/>
        </authorList>
    </citation>
    <scope>NUCLEOTIDE SEQUENCE [LARGE SCALE GENOMIC DNA]</scope>
    <source>
        <strain evidence="2 3">MIT 9215</strain>
    </source>
</reference>
<accession>A8G653</accession>
<name>A8G653_PROM2</name>
<evidence type="ECO:0000256" key="1">
    <source>
        <dbReference type="SAM" id="Phobius"/>
    </source>
</evidence>
<gene>
    <name evidence="2" type="ordered locus">P9215_14711</name>
</gene>
<dbReference type="SUPFAM" id="SSF51197">
    <property type="entry name" value="Clavaminate synthase-like"/>
    <property type="match status" value="1"/>
</dbReference>
<evidence type="ECO:0000313" key="3">
    <source>
        <dbReference type="Proteomes" id="UP000002014"/>
    </source>
</evidence>
<feature type="transmembrane region" description="Helical" evidence="1">
    <location>
        <begin position="15"/>
        <end position="34"/>
    </location>
</feature>
<dbReference type="HOGENOM" id="CLU_979556_0_0_3"/>
<organism evidence="2 3">
    <name type="scientific">Prochlorococcus marinus (strain MIT 9215)</name>
    <dbReference type="NCBI Taxonomy" id="93060"/>
    <lineage>
        <taxon>Bacteria</taxon>
        <taxon>Bacillati</taxon>
        <taxon>Cyanobacteriota</taxon>
        <taxon>Cyanophyceae</taxon>
        <taxon>Synechococcales</taxon>
        <taxon>Prochlorococcaceae</taxon>
        <taxon>Prochlorococcus</taxon>
    </lineage>
</organism>
<dbReference type="Proteomes" id="UP000002014">
    <property type="component" value="Chromosome"/>
</dbReference>
<dbReference type="EMBL" id="CP000825">
    <property type="protein sequence ID" value="ABV51084.1"/>
    <property type="molecule type" value="Genomic_DNA"/>
</dbReference>
<evidence type="ECO:0008006" key="4">
    <source>
        <dbReference type="Google" id="ProtNLM"/>
    </source>
</evidence>
<dbReference type="STRING" id="93060.P9215_14711"/>
<protein>
    <recommendedName>
        <fullName evidence="4">Phytanoyl-CoA dioxygenase</fullName>
    </recommendedName>
</protein>
<keyword evidence="1" id="KW-0812">Transmembrane</keyword>
<dbReference type="KEGG" id="pmh:P9215_14711"/>